<evidence type="ECO:0000313" key="1">
    <source>
        <dbReference type="EMBL" id="CAB3375359.1"/>
    </source>
</evidence>
<reference evidence="1 2" key="1">
    <citation type="submission" date="2020-04" db="EMBL/GenBank/DDBJ databases">
        <authorList>
            <person name="Alioto T."/>
            <person name="Alioto T."/>
            <person name="Gomez Garrido J."/>
        </authorList>
    </citation>
    <scope>NUCLEOTIDE SEQUENCE [LARGE SCALE GENOMIC DNA]</scope>
</reference>
<gene>
    <name evidence="1" type="ORF">CLODIP_2_CD05785</name>
</gene>
<keyword evidence="2" id="KW-1185">Reference proteome</keyword>
<sequence>MEAVLSNLNAYTQEERSNLIHTNLSPQMRDNVLQELQKTRRPEGTKTIEEFTRMKWSVFNLMTTRTITLDLDFLMSFYPKYSNSAREFKEVLAKVSDAAPNVQHLKINIMDLKTALSPQLISKLHVWNI</sequence>
<protein>
    <submittedName>
        <fullName evidence="1">Uncharacterized protein</fullName>
    </submittedName>
</protein>
<dbReference type="AlphaFoldDB" id="A0A8S1D690"/>
<evidence type="ECO:0000313" key="2">
    <source>
        <dbReference type="Proteomes" id="UP000494165"/>
    </source>
</evidence>
<accession>A0A8S1D690</accession>
<dbReference type="Proteomes" id="UP000494165">
    <property type="component" value="Unassembled WGS sequence"/>
</dbReference>
<organism evidence="1 2">
    <name type="scientific">Cloeon dipterum</name>
    <dbReference type="NCBI Taxonomy" id="197152"/>
    <lineage>
        <taxon>Eukaryota</taxon>
        <taxon>Metazoa</taxon>
        <taxon>Ecdysozoa</taxon>
        <taxon>Arthropoda</taxon>
        <taxon>Hexapoda</taxon>
        <taxon>Insecta</taxon>
        <taxon>Pterygota</taxon>
        <taxon>Palaeoptera</taxon>
        <taxon>Ephemeroptera</taxon>
        <taxon>Pisciforma</taxon>
        <taxon>Baetidae</taxon>
        <taxon>Cloeon</taxon>
    </lineage>
</organism>
<comment type="caution">
    <text evidence="1">The sequence shown here is derived from an EMBL/GenBank/DDBJ whole genome shotgun (WGS) entry which is preliminary data.</text>
</comment>
<name>A0A8S1D690_9INSE</name>
<proteinExistence type="predicted"/>
<dbReference type="EMBL" id="CADEPI010000110">
    <property type="protein sequence ID" value="CAB3375359.1"/>
    <property type="molecule type" value="Genomic_DNA"/>
</dbReference>